<dbReference type="AlphaFoldDB" id="A0A7J5ZRE2"/>
<comment type="caution">
    <text evidence="1">The sequence shown here is derived from an EMBL/GenBank/DDBJ whole genome shotgun (WGS) entry which is preliminary data.</text>
</comment>
<reference evidence="1 2" key="1">
    <citation type="submission" date="2020-02" db="EMBL/GenBank/DDBJ databases">
        <title>A chromosome-scale genome assembly of the black bullhead catfish (Ameiurus melas).</title>
        <authorList>
            <person name="Wen M."/>
            <person name="Zham M."/>
            <person name="Cabau C."/>
            <person name="Klopp C."/>
            <person name="Donnadieu C."/>
            <person name="Roques C."/>
            <person name="Bouchez O."/>
            <person name="Lampietro C."/>
            <person name="Jouanno E."/>
            <person name="Herpin A."/>
            <person name="Louis A."/>
            <person name="Berthelot C."/>
            <person name="Parey E."/>
            <person name="Roest-Crollius H."/>
            <person name="Braasch I."/>
            <person name="Postlethwait J."/>
            <person name="Robinson-Rechavi M."/>
            <person name="Echchiki A."/>
            <person name="Begum T."/>
            <person name="Montfort J."/>
            <person name="Schartl M."/>
            <person name="Bobe J."/>
            <person name="Guiguen Y."/>
        </authorList>
    </citation>
    <scope>NUCLEOTIDE SEQUENCE [LARGE SCALE GENOMIC DNA]</scope>
    <source>
        <strain evidence="1">M_S1</strain>
        <tissue evidence="1">Blood</tissue>
    </source>
</reference>
<sequence length="104" mass="11608">MHLHQVLTGAVNPGDCCYSVGSVHDIPFTRVQYDVQDGVRSSVTPGSVGIRRFSSLELVSVCRLVRGVNEIRNLTQARECFNSRRRHPGRRGCVAVSCFNTRFD</sequence>
<dbReference type="EMBL" id="JAAGNN010000026">
    <property type="protein sequence ID" value="KAF4071788.1"/>
    <property type="molecule type" value="Genomic_DNA"/>
</dbReference>
<proteinExistence type="predicted"/>
<keyword evidence="2" id="KW-1185">Reference proteome</keyword>
<dbReference type="Proteomes" id="UP000593565">
    <property type="component" value="Unassembled WGS sequence"/>
</dbReference>
<evidence type="ECO:0000313" key="1">
    <source>
        <dbReference type="EMBL" id="KAF4071788.1"/>
    </source>
</evidence>
<accession>A0A7J5ZRE2</accession>
<protein>
    <submittedName>
        <fullName evidence="1">Uncharacterized protein</fullName>
    </submittedName>
</protein>
<gene>
    <name evidence="1" type="ORF">AMELA_G00266940</name>
</gene>
<evidence type="ECO:0000313" key="2">
    <source>
        <dbReference type="Proteomes" id="UP000593565"/>
    </source>
</evidence>
<name>A0A7J5ZRE2_AMEME</name>
<organism evidence="1 2">
    <name type="scientific">Ameiurus melas</name>
    <name type="common">Black bullhead</name>
    <name type="synonym">Silurus melas</name>
    <dbReference type="NCBI Taxonomy" id="219545"/>
    <lineage>
        <taxon>Eukaryota</taxon>
        <taxon>Metazoa</taxon>
        <taxon>Chordata</taxon>
        <taxon>Craniata</taxon>
        <taxon>Vertebrata</taxon>
        <taxon>Euteleostomi</taxon>
        <taxon>Actinopterygii</taxon>
        <taxon>Neopterygii</taxon>
        <taxon>Teleostei</taxon>
        <taxon>Ostariophysi</taxon>
        <taxon>Siluriformes</taxon>
        <taxon>Ictaluridae</taxon>
        <taxon>Ameiurus</taxon>
    </lineage>
</organism>